<gene>
    <name evidence="3" type="ORF">ONE63_003604</name>
</gene>
<evidence type="ECO:0000313" key="3">
    <source>
        <dbReference type="EMBL" id="KAJ1520478.1"/>
    </source>
</evidence>
<feature type="compositionally biased region" description="Basic and acidic residues" evidence="1">
    <location>
        <begin position="116"/>
        <end position="127"/>
    </location>
</feature>
<feature type="signal peptide" evidence="2">
    <location>
        <begin position="1"/>
        <end position="21"/>
    </location>
</feature>
<evidence type="ECO:0000313" key="4">
    <source>
        <dbReference type="Proteomes" id="UP001075354"/>
    </source>
</evidence>
<feature type="chain" id="PRO_5044012264" description="Secreted protein" evidence="2">
    <location>
        <begin position="22"/>
        <end position="173"/>
    </location>
</feature>
<dbReference type="Proteomes" id="UP001075354">
    <property type="component" value="Chromosome 14"/>
</dbReference>
<reference evidence="3" key="1">
    <citation type="submission" date="2022-12" db="EMBL/GenBank/DDBJ databases">
        <title>Chromosome-level genome assembly of the bean flower thrips Megalurothrips usitatus.</title>
        <authorList>
            <person name="Ma L."/>
            <person name="Liu Q."/>
            <person name="Li H."/>
            <person name="Cai W."/>
        </authorList>
    </citation>
    <scope>NUCLEOTIDE SEQUENCE</scope>
    <source>
        <strain evidence="3">Cailab_2022a</strain>
    </source>
</reference>
<sequence>MIQSQVFTLGVVLVAAVVCSASPSRNYRYVHEDSRGDYFSYFRAPRTAKETAALHDHGDDSIGRPLRSLGEEKAEQVQRNEQDGYRVPGEGSVFSDAIWAAAALVDRQQEVQPGAERPRGRARRDSIVVRPLGVTRLRDARRQQQRGTKSAKDQKSSKSPATSSRGLLKISPN</sequence>
<organism evidence="3 4">
    <name type="scientific">Megalurothrips usitatus</name>
    <name type="common">bean blossom thrips</name>
    <dbReference type="NCBI Taxonomy" id="439358"/>
    <lineage>
        <taxon>Eukaryota</taxon>
        <taxon>Metazoa</taxon>
        <taxon>Ecdysozoa</taxon>
        <taxon>Arthropoda</taxon>
        <taxon>Hexapoda</taxon>
        <taxon>Insecta</taxon>
        <taxon>Pterygota</taxon>
        <taxon>Neoptera</taxon>
        <taxon>Paraneoptera</taxon>
        <taxon>Thysanoptera</taxon>
        <taxon>Terebrantia</taxon>
        <taxon>Thripoidea</taxon>
        <taxon>Thripidae</taxon>
        <taxon>Megalurothrips</taxon>
    </lineage>
</organism>
<comment type="caution">
    <text evidence="3">The sequence shown here is derived from an EMBL/GenBank/DDBJ whole genome shotgun (WGS) entry which is preliminary data.</text>
</comment>
<evidence type="ECO:0000256" key="2">
    <source>
        <dbReference type="SAM" id="SignalP"/>
    </source>
</evidence>
<keyword evidence="4" id="KW-1185">Reference proteome</keyword>
<name>A0AAV7X7T7_9NEOP</name>
<dbReference type="EMBL" id="JAPTSV010000014">
    <property type="protein sequence ID" value="KAJ1520478.1"/>
    <property type="molecule type" value="Genomic_DNA"/>
</dbReference>
<keyword evidence="2" id="KW-0732">Signal</keyword>
<evidence type="ECO:0008006" key="5">
    <source>
        <dbReference type="Google" id="ProtNLM"/>
    </source>
</evidence>
<protein>
    <recommendedName>
        <fullName evidence="5">Secreted protein</fullName>
    </recommendedName>
</protein>
<feature type="region of interest" description="Disordered" evidence="1">
    <location>
        <begin position="110"/>
        <end position="173"/>
    </location>
</feature>
<evidence type="ECO:0000256" key="1">
    <source>
        <dbReference type="SAM" id="MobiDB-lite"/>
    </source>
</evidence>
<accession>A0AAV7X7T7</accession>
<proteinExistence type="predicted"/>
<dbReference type="AlphaFoldDB" id="A0AAV7X7T7"/>